<dbReference type="AlphaFoldDB" id="A0A7J0HB81"/>
<gene>
    <name evidence="2" type="ORF">Acr_28g0010670</name>
</gene>
<accession>A0A7J0HB81</accession>
<comment type="caution">
    <text evidence="2">The sequence shown here is derived from an EMBL/GenBank/DDBJ whole genome shotgun (WGS) entry which is preliminary data.</text>
</comment>
<protein>
    <submittedName>
        <fullName evidence="2">ER lumen protein retaining receptor family protein</fullName>
    </submittedName>
</protein>
<reference evidence="2 3" key="1">
    <citation type="submission" date="2019-07" db="EMBL/GenBank/DDBJ databases">
        <title>De Novo Assembly of kiwifruit Actinidia rufa.</title>
        <authorList>
            <person name="Sugita-Konishi S."/>
            <person name="Sato K."/>
            <person name="Mori E."/>
            <person name="Abe Y."/>
            <person name="Kisaki G."/>
            <person name="Hamano K."/>
            <person name="Suezawa K."/>
            <person name="Otani M."/>
            <person name="Fukuda T."/>
            <person name="Manabe T."/>
            <person name="Gomi K."/>
            <person name="Tabuchi M."/>
            <person name="Akimitsu K."/>
            <person name="Kataoka I."/>
        </authorList>
    </citation>
    <scope>NUCLEOTIDE SEQUENCE [LARGE SCALE GENOMIC DNA]</scope>
    <source>
        <strain evidence="3">cv. Fuchu</strain>
    </source>
</reference>
<name>A0A7J0HB81_9ERIC</name>
<evidence type="ECO:0000256" key="1">
    <source>
        <dbReference type="SAM" id="MobiDB-lite"/>
    </source>
</evidence>
<feature type="region of interest" description="Disordered" evidence="1">
    <location>
        <begin position="34"/>
        <end position="86"/>
    </location>
</feature>
<dbReference type="Proteomes" id="UP000585474">
    <property type="component" value="Unassembled WGS sequence"/>
</dbReference>
<organism evidence="2 3">
    <name type="scientific">Actinidia rufa</name>
    <dbReference type="NCBI Taxonomy" id="165716"/>
    <lineage>
        <taxon>Eukaryota</taxon>
        <taxon>Viridiplantae</taxon>
        <taxon>Streptophyta</taxon>
        <taxon>Embryophyta</taxon>
        <taxon>Tracheophyta</taxon>
        <taxon>Spermatophyta</taxon>
        <taxon>Magnoliopsida</taxon>
        <taxon>eudicotyledons</taxon>
        <taxon>Gunneridae</taxon>
        <taxon>Pentapetalae</taxon>
        <taxon>asterids</taxon>
        <taxon>Ericales</taxon>
        <taxon>Actinidiaceae</taxon>
        <taxon>Actinidia</taxon>
    </lineage>
</organism>
<evidence type="ECO:0000313" key="2">
    <source>
        <dbReference type="EMBL" id="GFZ20362.1"/>
    </source>
</evidence>
<proteinExistence type="predicted"/>
<evidence type="ECO:0000313" key="3">
    <source>
        <dbReference type="Proteomes" id="UP000585474"/>
    </source>
</evidence>
<keyword evidence="2" id="KW-0675">Receptor</keyword>
<sequence length="86" mass="9603">MAICLRLPQLVVKPRDSNAMNSCSGDEVVMIVDDDALQKHRSHGSPDDEESLHLQRLSADPRRPTPGTTSPRSCVSYGFHREKTEE</sequence>
<dbReference type="EMBL" id="BJWL01000028">
    <property type="protein sequence ID" value="GFZ20362.1"/>
    <property type="molecule type" value="Genomic_DNA"/>
</dbReference>
<keyword evidence="3" id="KW-1185">Reference proteome</keyword>